<evidence type="ECO:0000256" key="5">
    <source>
        <dbReference type="ARBA" id="ARBA00023136"/>
    </source>
</evidence>
<dbReference type="SUPFAM" id="SSF103473">
    <property type="entry name" value="MFS general substrate transporter"/>
    <property type="match status" value="1"/>
</dbReference>
<evidence type="ECO:0000256" key="3">
    <source>
        <dbReference type="ARBA" id="ARBA00022692"/>
    </source>
</evidence>
<dbReference type="EMBL" id="WHUT02000003">
    <property type="protein sequence ID" value="NUB44229.1"/>
    <property type="molecule type" value="Genomic_DNA"/>
</dbReference>
<dbReference type="AlphaFoldDB" id="A0A8X8GTU3"/>
<evidence type="ECO:0000313" key="9">
    <source>
        <dbReference type="Proteomes" id="UP000484076"/>
    </source>
</evidence>
<feature type="transmembrane region" description="Helical" evidence="6">
    <location>
        <begin position="169"/>
        <end position="188"/>
    </location>
</feature>
<evidence type="ECO:0000259" key="7">
    <source>
        <dbReference type="PROSITE" id="PS50850"/>
    </source>
</evidence>
<dbReference type="PANTHER" id="PTHR43385:SF1">
    <property type="entry name" value="RIBOFLAVIN TRANSPORTER RIBJ"/>
    <property type="match status" value="1"/>
</dbReference>
<keyword evidence="5 6" id="KW-0472">Membrane</keyword>
<dbReference type="InterPro" id="IPR036259">
    <property type="entry name" value="MFS_trans_sf"/>
</dbReference>
<protein>
    <submittedName>
        <fullName evidence="8">MFS transporter</fullName>
    </submittedName>
</protein>
<dbReference type="PROSITE" id="PS50850">
    <property type="entry name" value="MFS"/>
    <property type="match status" value="1"/>
</dbReference>
<feature type="transmembrane region" description="Helical" evidence="6">
    <location>
        <begin position="272"/>
        <end position="295"/>
    </location>
</feature>
<reference evidence="8" key="1">
    <citation type="submission" date="2020-05" db="EMBL/GenBank/DDBJ databases">
        <title>Fertoebacter nigrum gen. nov., sp. nov., a new member of the family Rhodobacteraceae.</title>
        <authorList>
            <person name="Szuroczki S."/>
            <person name="Abbaszade G."/>
            <person name="Buni D."/>
            <person name="Schumann P."/>
            <person name="Toth E."/>
        </authorList>
    </citation>
    <scope>NUCLEOTIDE SEQUENCE</scope>
    <source>
        <strain evidence="8">RG-N-1a</strain>
    </source>
</reference>
<dbReference type="Pfam" id="PF07690">
    <property type="entry name" value="MFS_1"/>
    <property type="match status" value="1"/>
</dbReference>
<dbReference type="Proteomes" id="UP000484076">
    <property type="component" value="Unassembled WGS sequence"/>
</dbReference>
<proteinExistence type="predicted"/>
<comment type="subcellular location">
    <subcellularLocation>
        <location evidence="1">Membrane</location>
        <topology evidence="1">Multi-pass membrane protein</topology>
    </subcellularLocation>
</comment>
<dbReference type="Gene3D" id="1.20.1250.20">
    <property type="entry name" value="MFS general substrate transporter like domains"/>
    <property type="match status" value="1"/>
</dbReference>
<dbReference type="PANTHER" id="PTHR43385">
    <property type="entry name" value="RIBOFLAVIN TRANSPORTER RIBJ"/>
    <property type="match status" value="1"/>
</dbReference>
<dbReference type="InterPro" id="IPR011701">
    <property type="entry name" value="MFS"/>
</dbReference>
<name>A0A8X8GTU3_9RHOB</name>
<feature type="transmembrane region" description="Helical" evidence="6">
    <location>
        <begin position="106"/>
        <end position="128"/>
    </location>
</feature>
<feature type="transmembrane region" description="Helical" evidence="6">
    <location>
        <begin position="366"/>
        <end position="384"/>
    </location>
</feature>
<feature type="transmembrane region" description="Helical" evidence="6">
    <location>
        <begin position="335"/>
        <end position="354"/>
    </location>
</feature>
<gene>
    <name evidence="8" type="ORF">GEU84_007530</name>
</gene>
<feature type="transmembrane region" description="Helical" evidence="6">
    <location>
        <begin position="46"/>
        <end position="66"/>
    </location>
</feature>
<keyword evidence="4 6" id="KW-1133">Transmembrane helix</keyword>
<feature type="transmembrane region" description="Helical" evidence="6">
    <location>
        <begin position="78"/>
        <end position="100"/>
    </location>
</feature>
<comment type="caution">
    <text evidence="8">The sequence shown here is derived from an EMBL/GenBank/DDBJ whole genome shotgun (WGS) entry which is preliminary data.</text>
</comment>
<feature type="transmembrane region" description="Helical" evidence="6">
    <location>
        <begin position="140"/>
        <end position="163"/>
    </location>
</feature>
<dbReference type="InterPro" id="IPR052983">
    <property type="entry name" value="MFS_Riboflavin_Transporter"/>
</dbReference>
<feature type="transmembrane region" description="Helical" evidence="6">
    <location>
        <begin position="209"/>
        <end position="234"/>
    </location>
</feature>
<dbReference type="InterPro" id="IPR020846">
    <property type="entry name" value="MFS_dom"/>
</dbReference>
<sequence length="390" mass="39671">MIGTAPGGQGLVAVLGIVQIFAWGSTYYLLAVLADPIVQDTGWSRLMVMGGFSLGLLAAGLAAMRIGRLIQQYGGRPVMAGAMLLLAIGLAVLGLSPGLAGYMLGWVLLGLGMGAGLYDAAFSTLGRIHGSHARKAITQLTLWGGFASTVCWPISALLVESLGWRGTCLAYAALHLLVTLPLCVYGIPRQASALSVNRPVAAKRAPQDARFWILALGLTAFSILSTIVSVHLLSLLQAQGLTIAAAVAVGAVIGPSQVGARVVEMLLGGRHHAVWTMLAATVLTGLGIAGLNTALPPALLLAVYGAGNGIWSIARGAVPLALFGPDTYAIIMGRLATPALLAGAVAPLLGAAMIDGLGAGQTMQVLAVLALVPVGAALMLLRGLSRSATT</sequence>
<keyword evidence="3 6" id="KW-0812">Transmembrane</keyword>
<evidence type="ECO:0000256" key="4">
    <source>
        <dbReference type="ARBA" id="ARBA00022989"/>
    </source>
</evidence>
<evidence type="ECO:0000313" key="8">
    <source>
        <dbReference type="EMBL" id="NUB44229.1"/>
    </source>
</evidence>
<feature type="transmembrane region" description="Helical" evidence="6">
    <location>
        <begin position="301"/>
        <end position="323"/>
    </location>
</feature>
<accession>A0A8X8GTU3</accession>
<feature type="domain" description="Major facilitator superfamily (MFS) profile" evidence="7">
    <location>
        <begin position="12"/>
        <end position="385"/>
    </location>
</feature>
<evidence type="ECO:0000256" key="1">
    <source>
        <dbReference type="ARBA" id="ARBA00004141"/>
    </source>
</evidence>
<feature type="transmembrane region" description="Helical" evidence="6">
    <location>
        <begin position="12"/>
        <end position="34"/>
    </location>
</feature>
<dbReference type="GO" id="GO:0016020">
    <property type="term" value="C:membrane"/>
    <property type="evidence" value="ECO:0007669"/>
    <property type="project" value="UniProtKB-SubCell"/>
</dbReference>
<keyword evidence="9" id="KW-1185">Reference proteome</keyword>
<feature type="transmembrane region" description="Helical" evidence="6">
    <location>
        <begin position="240"/>
        <end position="260"/>
    </location>
</feature>
<evidence type="ECO:0000256" key="2">
    <source>
        <dbReference type="ARBA" id="ARBA00022448"/>
    </source>
</evidence>
<dbReference type="GO" id="GO:0022857">
    <property type="term" value="F:transmembrane transporter activity"/>
    <property type="evidence" value="ECO:0007669"/>
    <property type="project" value="InterPro"/>
</dbReference>
<keyword evidence="2" id="KW-0813">Transport</keyword>
<dbReference type="RefSeq" id="WP_152824558.1">
    <property type="nucleotide sequence ID" value="NZ_WHUT02000003.1"/>
</dbReference>
<organism evidence="8 9">
    <name type="scientific">Fertoeibacter niger</name>
    <dbReference type="NCBI Taxonomy" id="2656921"/>
    <lineage>
        <taxon>Bacteria</taxon>
        <taxon>Pseudomonadati</taxon>
        <taxon>Pseudomonadota</taxon>
        <taxon>Alphaproteobacteria</taxon>
        <taxon>Rhodobacterales</taxon>
        <taxon>Paracoccaceae</taxon>
        <taxon>Fertoeibacter</taxon>
    </lineage>
</organism>
<evidence type="ECO:0000256" key="6">
    <source>
        <dbReference type="SAM" id="Phobius"/>
    </source>
</evidence>